<evidence type="ECO:0000313" key="3">
    <source>
        <dbReference type="Proteomes" id="UP001166784"/>
    </source>
</evidence>
<comment type="caution">
    <text evidence="2">The sequence shown here is derived from an EMBL/GenBank/DDBJ whole genome shotgun (WGS) entry which is preliminary data.</text>
</comment>
<dbReference type="EMBL" id="JAKWJU010000002">
    <property type="protein sequence ID" value="MCH6158891.1"/>
    <property type="molecule type" value="Genomic_DNA"/>
</dbReference>
<proteinExistence type="predicted"/>
<keyword evidence="1" id="KW-0812">Transmembrane</keyword>
<dbReference type="Proteomes" id="UP001166784">
    <property type="component" value="Unassembled WGS sequence"/>
</dbReference>
<reference evidence="2" key="2">
    <citation type="journal article" date="2023" name="Int. J. Syst. Evol. Microbiol.">
        <title>Streptomyces marispadix sp. nov., isolated from marine beach sediment of the Northern Coast of Portugal.</title>
        <authorList>
            <person name="dos Santos J.D.N."/>
            <person name="Vitorino I.R."/>
            <person name="Kallscheuer N."/>
            <person name="Srivastava A."/>
            <person name="Krautwurst S."/>
            <person name="Marz M."/>
            <person name="Jogler C."/>
            <person name="Lobo Da Cunha A."/>
            <person name="Catita J."/>
            <person name="Goncalves H."/>
            <person name="Gonzalez I."/>
            <person name="Reyes F."/>
            <person name="Lage O.M."/>
        </authorList>
    </citation>
    <scope>NUCLEOTIDE SEQUENCE</scope>
    <source>
        <strain evidence="2">M600PL45_2</strain>
    </source>
</reference>
<keyword evidence="3" id="KW-1185">Reference proteome</keyword>
<accession>A0ABS9SRI9</accession>
<gene>
    <name evidence="2" type="ORF">MMA15_00210</name>
</gene>
<sequence>MLEDKVNAALADQGLLESDEGTVPKSLLIVLATPAVAAIATGVAVGRGAYAAYQAANG</sequence>
<reference evidence="2" key="1">
    <citation type="submission" date="2022-03" db="EMBL/GenBank/DDBJ databases">
        <authorList>
            <person name="Santos J.D.N."/>
            <person name="Kallscheuer N."/>
            <person name="Jogler C."/>
            <person name="Lage O.M."/>
        </authorList>
    </citation>
    <scope>NUCLEOTIDE SEQUENCE</scope>
    <source>
        <strain evidence="2">M600PL45_2</strain>
    </source>
</reference>
<feature type="transmembrane region" description="Helical" evidence="1">
    <location>
        <begin position="26"/>
        <end position="45"/>
    </location>
</feature>
<evidence type="ECO:0000256" key="1">
    <source>
        <dbReference type="SAM" id="Phobius"/>
    </source>
</evidence>
<keyword evidence="1" id="KW-1133">Transmembrane helix</keyword>
<dbReference type="RefSeq" id="WP_241056907.1">
    <property type="nucleotide sequence ID" value="NZ_JAKWJU010000002.1"/>
</dbReference>
<evidence type="ECO:0000313" key="2">
    <source>
        <dbReference type="EMBL" id="MCH6158891.1"/>
    </source>
</evidence>
<name>A0ABS9SRI9_9ACTN</name>
<keyword evidence="1" id="KW-0472">Membrane</keyword>
<organism evidence="2 3">
    <name type="scientific">Streptomyces marispadix</name>
    <dbReference type="NCBI Taxonomy" id="2922868"/>
    <lineage>
        <taxon>Bacteria</taxon>
        <taxon>Bacillati</taxon>
        <taxon>Actinomycetota</taxon>
        <taxon>Actinomycetes</taxon>
        <taxon>Kitasatosporales</taxon>
        <taxon>Streptomycetaceae</taxon>
        <taxon>Streptomyces</taxon>
    </lineage>
</organism>
<protein>
    <submittedName>
        <fullName evidence="2">Uncharacterized protein</fullName>
    </submittedName>
</protein>